<keyword evidence="4" id="KW-1185">Reference proteome</keyword>
<dbReference type="RefSeq" id="WP_120466620.1">
    <property type="nucleotide sequence ID" value="NZ_CATAJS010000007.1"/>
</dbReference>
<accession>A0A3A9B4H4</accession>
<dbReference type="Proteomes" id="UP000280696">
    <property type="component" value="Unassembled WGS sequence"/>
</dbReference>
<dbReference type="Gene3D" id="2.40.10.220">
    <property type="entry name" value="predicted glycosyltransferase like domains"/>
    <property type="match status" value="1"/>
</dbReference>
<evidence type="ECO:0000259" key="1">
    <source>
        <dbReference type="Pfam" id="PF07238"/>
    </source>
</evidence>
<feature type="domain" description="Type III secretion system flagellar brake protein YcgR PilZN" evidence="2">
    <location>
        <begin position="8"/>
        <end position="95"/>
    </location>
</feature>
<evidence type="ECO:0000313" key="3">
    <source>
        <dbReference type="EMBL" id="RKI93665.1"/>
    </source>
</evidence>
<proteinExistence type="predicted"/>
<dbReference type="OrthoDB" id="9783080at2"/>
<evidence type="ECO:0000259" key="2">
    <source>
        <dbReference type="Pfam" id="PF12945"/>
    </source>
</evidence>
<keyword evidence="3" id="KW-0282">Flagellum</keyword>
<dbReference type="Pfam" id="PF12945">
    <property type="entry name" value="PilZNR"/>
    <property type="match status" value="1"/>
</dbReference>
<feature type="domain" description="PilZ" evidence="1">
    <location>
        <begin position="106"/>
        <end position="230"/>
    </location>
</feature>
<name>A0A3A9B4H4_9FIRM</name>
<dbReference type="EMBL" id="RAYQ01000002">
    <property type="protein sequence ID" value="RKI93665.1"/>
    <property type="molecule type" value="Genomic_DNA"/>
</dbReference>
<keyword evidence="3" id="KW-0969">Cilium</keyword>
<dbReference type="InterPro" id="IPR009926">
    <property type="entry name" value="T3SS_YcgR_PilZN"/>
</dbReference>
<keyword evidence="3" id="KW-0966">Cell projection</keyword>
<protein>
    <submittedName>
        <fullName evidence="3">Flagellar brake protein</fullName>
    </submittedName>
</protein>
<reference evidence="3 4" key="1">
    <citation type="submission" date="2018-09" db="EMBL/GenBank/DDBJ databases">
        <title>Murine metabolic-syndrome-specific gut microbial biobank.</title>
        <authorList>
            <person name="Liu C."/>
        </authorList>
    </citation>
    <scope>NUCLEOTIDE SEQUENCE [LARGE SCALE GENOMIC DNA]</scope>
    <source>
        <strain evidence="3 4">0.1xD8-82</strain>
    </source>
</reference>
<organism evidence="3 4">
    <name type="scientific">Parablautia intestinalis</name>
    <dbReference type="NCBI Taxonomy" id="2320100"/>
    <lineage>
        <taxon>Bacteria</taxon>
        <taxon>Bacillati</taxon>
        <taxon>Bacillota</taxon>
        <taxon>Clostridia</taxon>
        <taxon>Lachnospirales</taxon>
        <taxon>Lachnospiraceae</taxon>
        <taxon>Parablautia</taxon>
    </lineage>
</organism>
<comment type="caution">
    <text evidence="3">The sequence shown here is derived from an EMBL/GenBank/DDBJ whole genome shotgun (WGS) entry which is preliminary data.</text>
</comment>
<dbReference type="GO" id="GO:0035438">
    <property type="term" value="F:cyclic-di-GMP binding"/>
    <property type="evidence" value="ECO:0007669"/>
    <property type="project" value="InterPro"/>
</dbReference>
<gene>
    <name evidence="3" type="ORF">D7V94_02965</name>
</gene>
<dbReference type="InterPro" id="IPR009875">
    <property type="entry name" value="PilZ_domain"/>
</dbReference>
<dbReference type="Pfam" id="PF07238">
    <property type="entry name" value="PilZ"/>
    <property type="match status" value="1"/>
</dbReference>
<sequence>MLLKYVEPGNKIEMQAVERGEDVDVLEDVKVYQTQVLDVLSEDRLEIAMPMEKMKLILLPVNTEYDLCFYTSSGLYQCLANVIDRYKSGGQYILLMELTTNLRKHQRREYYRLSCALDVDVRPLVKEEMMAVTNKRDYIAVQGLPLKHAVIVDISGGGIRFVSDTVYEQHSLIYCKYQLTVDGEEKEYQLAAKVLRVRELDDKPGMYEHRIQYISIDTVEREEIIRFIFEEERKIRKRKKS</sequence>
<evidence type="ECO:0000313" key="4">
    <source>
        <dbReference type="Proteomes" id="UP000280696"/>
    </source>
</evidence>
<dbReference type="AlphaFoldDB" id="A0A3A9B4H4"/>